<dbReference type="Gene3D" id="3.40.50.150">
    <property type="entry name" value="Vaccinia Virus protein VP39"/>
    <property type="match status" value="1"/>
</dbReference>
<dbReference type="Pfam" id="PF08241">
    <property type="entry name" value="Methyltransf_11"/>
    <property type="match status" value="1"/>
</dbReference>
<keyword evidence="2" id="KW-0489">Methyltransferase</keyword>
<dbReference type="InterPro" id="IPR029063">
    <property type="entry name" value="SAM-dependent_MTases_sf"/>
</dbReference>
<reference evidence="2 3" key="1">
    <citation type="submission" date="2019-04" db="EMBL/GenBank/DDBJ databases">
        <authorList>
            <person name="Li M."/>
            <person name="Gao C."/>
        </authorList>
    </citation>
    <scope>NUCLEOTIDE SEQUENCE [LARGE SCALE GENOMIC DNA]</scope>
    <source>
        <strain evidence="2 3">BGMRC 2031</strain>
    </source>
</reference>
<dbReference type="GO" id="GO:0008168">
    <property type="term" value="F:methyltransferase activity"/>
    <property type="evidence" value="ECO:0007669"/>
    <property type="project" value="UniProtKB-KW"/>
</dbReference>
<dbReference type="InterPro" id="IPR013216">
    <property type="entry name" value="Methyltransf_11"/>
</dbReference>
<evidence type="ECO:0000313" key="3">
    <source>
        <dbReference type="Proteomes" id="UP000305202"/>
    </source>
</evidence>
<proteinExistence type="predicted"/>
<dbReference type="SUPFAM" id="SSF53335">
    <property type="entry name" value="S-adenosyl-L-methionine-dependent methyltransferases"/>
    <property type="match status" value="1"/>
</dbReference>
<organism evidence="2 3">
    <name type="scientific">Martelella alba</name>
    <dbReference type="NCBI Taxonomy" id="2590451"/>
    <lineage>
        <taxon>Bacteria</taxon>
        <taxon>Pseudomonadati</taxon>
        <taxon>Pseudomonadota</taxon>
        <taxon>Alphaproteobacteria</taxon>
        <taxon>Hyphomicrobiales</taxon>
        <taxon>Aurantimonadaceae</taxon>
        <taxon>Martelella</taxon>
    </lineage>
</organism>
<sequence>MEIYERHYRQLRENNQSAWTGEGYERAWSRLSETMQRLDAGDILPAPGGVCLDLGCGNGAMASLYLARAGYEVHGVDISPTAINWARALFFSAGLTAEFREDDVCRLGSYGNHWFDLVFDGSCLHCLIDEQRRQCYQQIKRVLKPQGIFIVSSMCGYPKQSIDRQRYRHETHQLLLNGNPWRTLMPLSLLEQELKDNGFTLFDTAVRENPWWDHATLCCRRA</sequence>
<dbReference type="CDD" id="cd02440">
    <property type="entry name" value="AdoMet_MTases"/>
    <property type="match status" value="1"/>
</dbReference>
<dbReference type="EMBL" id="SZPQ01000028">
    <property type="protein sequence ID" value="TKI04508.1"/>
    <property type="molecule type" value="Genomic_DNA"/>
</dbReference>
<keyword evidence="2" id="KW-0808">Transferase</keyword>
<evidence type="ECO:0000259" key="1">
    <source>
        <dbReference type="Pfam" id="PF08241"/>
    </source>
</evidence>
<name>A0ABY2SK60_9HYPH</name>
<gene>
    <name evidence="2" type="ORF">FCN80_17895</name>
</gene>
<keyword evidence="3" id="KW-1185">Reference proteome</keyword>
<comment type="caution">
    <text evidence="2">The sequence shown here is derived from an EMBL/GenBank/DDBJ whole genome shotgun (WGS) entry which is preliminary data.</text>
</comment>
<dbReference type="Proteomes" id="UP000305202">
    <property type="component" value="Unassembled WGS sequence"/>
</dbReference>
<dbReference type="GO" id="GO:0032259">
    <property type="term" value="P:methylation"/>
    <property type="evidence" value="ECO:0007669"/>
    <property type="project" value="UniProtKB-KW"/>
</dbReference>
<evidence type="ECO:0000313" key="2">
    <source>
        <dbReference type="EMBL" id="TKI04508.1"/>
    </source>
</evidence>
<accession>A0ABY2SK60</accession>
<dbReference type="PANTHER" id="PTHR43591">
    <property type="entry name" value="METHYLTRANSFERASE"/>
    <property type="match status" value="1"/>
</dbReference>
<protein>
    <submittedName>
        <fullName evidence="2">Class I SAM-dependent methyltransferase</fullName>
    </submittedName>
</protein>
<feature type="domain" description="Methyltransferase type 11" evidence="1">
    <location>
        <begin position="52"/>
        <end position="151"/>
    </location>
</feature>